<keyword evidence="4" id="KW-0732">Signal</keyword>
<dbReference type="InterPro" id="IPR018202">
    <property type="entry name" value="Ser_caboxypep_ser_AS"/>
</dbReference>
<evidence type="ECO:0000313" key="5">
    <source>
        <dbReference type="EMBL" id="KAK3006232.1"/>
    </source>
</evidence>
<proteinExistence type="inferred from homology"/>
<dbReference type="Gene3D" id="3.40.50.1820">
    <property type="entry name" value="alpha/beta hydrolase"/>
    <property type="match status" value="1"/>
</dbReference>
<keyword evidence="3" id="KW-0964">Secreted</keyword>
<organism evidence="5 6">
    <name type="scientific">Escallonia herrerae</name>
    <dbReference type="NCBI Taxonomy" id="1293975"/>
    <lineage>
        <taxon>Eukaryota</taxon>
        <taxon>Viridiplantae</taxon>
        <taxon>Streptophyta</taxon>
        <taxon>Embryophyta</taxon>
        <taxon>Tracheophyta</taxon>
        <taxon>Spermatophyta</taxon>
        <taxon>Magnoliopsida</taxon>
        <taxon>eudicotyledons</taxon>
        <taxon>Gunneridae</taxon>
        <taxon>Pentapetalae</taxon>
        <taxon>asterids</taxon>
        <taxon>campanulids</taxon>
        <taxon>Escalloniales</taxon>
        <taxon>Escalloniaceae</taxon>
        <taxon>Escallonia</taxon>
    </lineage>
</organism>
<evidence type="ECO:0000256" key="4">
    <source>
        <dbReference type="RuleBase" id="RU361156"/>
    </source>
</evidence>
<reference evidence="5" key="1">
    <citation type="submission" date="2022-12" db="EMBL/GenBank/DDBJ databases">
        <title>Draft genome assemblies for two species of Escallonia (Escalloniales).</title>
        <authorList>
            <person name="Chanderbali A."/>
            <person name="Dervinis C."/>
            <person name="Anghel I."/>
            <person name="Soltis D."/>
            <person name="Soltis P."/>
            <person name="Zapata F."/>
        </authorList>
    </citation>
    <scope>NUCLEOTIDE SEQUENCE</scope>
    <source>
        <strain evidence="5">UCBG64.0493</strain>
        <tissue evidence="5">Leaf</tissue>
    </source>
</reference>
<protein>
    <recommendedName>
        <fullName evidence="4">Carboxypeptidase</fullName>
        <ecNumber evidence="4">3.4.16.-</ecNumber>
    </recommendedName>
</protein>
<dbReference type="PANTHER" id="PTHR11802">
    <property type="entry name" value="SERINE PROTEASE FAMILY S10 SERINE CARBOXYPEPTIDASE"/>
    <property type="match status" value="1"/>
</dbReference>
<dbReference type="EC" id="3.4.16.-" evidence="4"/>
<dbReference type="AlphaFoldDB" id="A0AA88VD19"/>
<comment type="caution">
    <text evidence="5">The sequence shown here is derived from an EMBL/GenBank/DDBJ whole genome shotgun (WGS) entry which is preliminary data.</text>
</comment>
<dbReference type="PROSITE" id="PS00131">
    <property type="entry name" value="CARBOXYPEPT_SER_SER"/>
    <property type="match status" value="1"/>
</dbReference>
<dbReference type="PANTHER" id="PTHR11802:SF507">
    <property type="entry name" value="CARBOXYPEPTIDASE"/>
    <property type="match status" value="1"/>
</dbReference>
<keyword evidence="4" id="KW-0121">Carboxypeptidase</keyword>
<sequence>MAALENAVFLLFLSLLASTTLVHANFNVAAGTDDGSEQWGYVEVRPKAHMFWWLYKSPYRVEDPSKPWPILLWLQGGPGGSGVGFGNFVEIGPLDTNLEPRNSTWLKKADLLFVDSPVGTGFSYVEDDNLAVKTDVESATDLTTLLKELFNGNKSLQRIPLYIFAESYGGKFAVTLGVAALQAIEKGELKLQLGGVALGDSWISPEDYVFSWGPVLKTMSRLDDGGLNRSNSESLEYLTEQHNPFCKSSVAQKIHQQLVEGHFEDATGSFFDLEQVVADGSNDVVSLLLQIICQYYDQTNKKENRISWHNDFYNFMLDAGTEGLGVKGYSTYLTTKFSSVRGSSDDLYSLMNGPIKRKLKIIPKNVSWGGQNIVFDALAGDFMRPRIAEARELHVDELLAKGINVTVYNGQIDLICATKGTEAWMNKLKWDGLPNFLSTSRAPLYCGSDDVPTTKGFLASYKNLFFYWILGAGHFVSSSRTALRFLANGGQHYPITEYFNLNFEKATEEPIHGNVNVVAAGTDDGSEQWGYVEVRP</sequence>
<evidence type="ECO:0000313" key="6">
    <source>
        <dbReference type="Proteomes" id="UP001188597"/>
    </source>
</evidence>
<evidence type="ECO:0000256" key="2">
    <source>
        <dbReference type="ARBA" id="ARBA00009431"/>
    </source>
</evidence>
<comment type="subcellular location">
    <subcellularLocation>
        <location evidence="1">Secreted</location>
    </subcellularLocation>
</comment>
<keyword evidence="6" id="KW-1185">Reference proteome</keyword>
<dbReference type="GO" id="GO:0005576">
    <property type="term" value="C:extracellular region"/>
    <property type="evidence" value="ECO:0007669"/>
    <property type="project" value="UniProtKB-SubCell"/>
</dbReference>
<dbReference type="InterPro" id="IPR029058">
    <property type="entry name" value="AB_hydrolase_fold"/>
</dbReference>
<gene>
    <name evidence="5" type="ORF">RJ639_016803</name>
</gene>
<keyword evidence="4" id="KW-0645">Protease</keyword>
<dbReference type="InterPro" id="IPR001563">
    <property type="entry name" value="Peptidase_S10"/>
</dbReference>
<dbReference type="EMBL" id="JAVXUP010002020">
    <property type="protein sequence ID" value="KAK3006232.1"/>
    <property type="molecule type" value="Genomic_DNA"/>
</dbReference>
<feature type="non-terminal residue" evidence="5">
    <location>
        <position position="536"/>
    </location>
</feature>
<feature type="chain" id="PRO_5041517103" description="Carboxypeptidase" evidence="4">
    <location>
        <begin position="25"/>
        <end position="536"/>
    </location>
</feature>
<dbReference type="Proteomes" id="UP001188597">
    <property type="component" value="Unassembled WGS sequence"/>
</dbReference>
<dbReference type="GO" id="GO:0006508">
    <property type="term" value="P:proteolysis"/>
    <property type="evidence" value="ECO:0007669"/>
    <property type="project" value="UniProtKB-KW"/>
</dbReference>
<evidence type="ECO:0000256" key="1">
    <source>
        <dbReference type="ARBA" id="ARBA00004613"/>
    </source>
</evidence>
<accession>A0AA88VD19</accession>
<dbReference type="GO" id="GO:0004185">
    <property type="term" value="F:serine-type carboxypeptidase activity"/>
    <property type="evidence" value="ECO:0007669"/>
    <property type="project" value="UniProtKB-UniRule"/>
</dbReference>
<dbReference type="FunFam" id="3.40.50.1820:FF:000123">
    <property type="entry name" value="Carboxypeptidase"/>
    <property type="match status" value="1"/>
</dbReference>
<evidence type="ECO:0000256" key="3">
    <source>
        <dbReference type="ARBA" id="ARBA00022525"/>
    </source>
</evidence>
<dbReference type="SUPFAM" id="SSF53474">
    <property type="entry name" value="alpha/beta-Hydrolases"/>
    <property type="match status" value="1"/>
</dbReference>
<feature type="signal peptide" evidence="4">
    <location>
        <begin position="1"/>
        <end position="24"/>
    </location>
</feature>
<dbReference type="Pfam" id="PF00450">
    <property type="entry name" value="Peptidase_S10"/>
    <property type="match status" value="1"/>
</dbReference>
<keyword evidence="4" id="KW-0378">Hydrolase</keyword>
<name>A0AA88VD19_9ASTE</name>
<dbReference type="PRINTS" id="PR00724">
    <property type="entry name" value="CRBOXYPTASEC"/>
</dbReference>
<comment type="similarity">
    <text evidence="2 4">Belongs to the peptidase S10 family.</text>
</comment>